<keyword evidence="2" id="KW-1185">Reference proteome</keyword>
<protein>
    <recommendedName>
        <fullName evidence="3">MYND-type domain-containing protein</fullName>
    </recommendedName>
</protein>
<reference evidence="1 2" key="1">
    <citation type="submission" date="2019-01" db="EMBL/GenBank/DDBJ databases">
        <title>Draft genome sequences of three monokaryotic isolates of the white-rot basidiomycete fungus Dichomitus squalens.</title>
        <authorList>
            <consortium name="DOE Joint Genome Institute"/>
            <person name="Lopez S.C."/>
            <person name="Andreopoulos B."/>
            <person name="Pangilinan J."/>
            <person name="Lipzen A."/>
            <person name="Riley R."/>
            <person name="Ahrendt S."/>
            <person name="Ng V."/>
            <person name="Barry K."/>
            <person name="Daum C."/>
            <person name="Grigoriev I.V."/>
            <person name="Hilden K.S."/>
            <person name="Makela M.R."/>
            <person name="de Vries R.P."/>
        </authorList>
    </citation>
    <scope>NUCLEOTIDE SEQUENCE [LARGE SCALE GENOMIC DNA]</scope>
    <source>
        <strain evidence="1 2">CBS 464.89</strain>
    </source>
</reference>
<organism evidence="1 2">
    <name type="scientific">Dichomitus squalens</name>
    <dbReference type="NCBI Taxonomy" id="114155"/>
    <lineage>
        <taxon>Eukaryota</taxon>
        <taxon>Fungi</taxon>
        <taxon>Dikarya</taxon>
        <taxon>Basidiomycota</taxon>
        <taxon>Agaricomycotina</taxon>
        <taxon>Agaricomycetes</taxon>
        <taxon>Polyporales</taxon>
        <taxon>Polyporaceae</taxon>
        <taxon>Dichomitus</taxon>
    </lineage>
</organism>
<proteinExistence type="predicted"/>
<gene>
    <name evidence="1" type="ORF">BD310DRAFT_981978</name>
</gene>
<dbReference type="EMBL" id="ML145258">
    <property type="protein sequence ID" value="TBU52284.1"/>
    <property type="molecule type" value="Genomic_DNA"/>
</dbReference>
<dbReference type="AlphaFoldDB" id="A0A4Q9PBY4"/>
<dbReference type="Proteomes" id="UP000292082">
    <property type="component" value="Unassembled WGS sequence"/>
</dbReference>
<name>A0A4Q9PBY4_9APHY</name>
<evidence type="ECO:0008006" key="3">
    <source>
        <dbReference type="Google" id="ProtNLM"/>
    </source>
</evidence>
<accession>A0A4Q9PBY4</accession>
<sequence>MNSLTPQEILQVMSDMGFDLTPHPKLPNSVLDKRLRDALNASQNRDGFPVSLDPRNLPKWPMETGLDGRPLPNSRSVFDAVIRVNYEELSEIHRAEREGREYEALPHHMNALWDLRQVFLSVLELDEKTPAIVLLYRSYTPSDGIEHKRWGHSQHAKDPDMGDRISRISATPDYQPDKQRFEQKFKLSVLLPVGPLGFGALGRLNNDTGCAVCGEQRSSRCSQCQSAAYCGAGTYPCCIGVLRCRQPAEQPVPDQPDWPAHKATRHSLQGGRWVTVDFRTALPGLEGEVTEWVRRLGVDRGQGLLRTRTETSAVPPNVHSEKVFVVKLQVGMEAAAATILVYDRQHSFEDVLFLGEDDPETYAALVAEVRGRRGGEQGVKMHRWARRIGDYRLSICLDRQPATPKW</sequence>
<evidence type="ECO:0000313" key="1">
    <source>
        <dbReference type="EMBL" id="TBU52284.1"/>
    </source>
</evidence>
<evidence type="ECO:0000313" key="2">
    <source>
        <dbReference type="Proteomes" id="UP000292082"/>
    </source>
</evidence>